<dbReference type="EMBL" id="BPLQ01009262">
    <property type="protein sequence ID" value="GIY42785.1"/>
    <property type="molecule type" value="Genomic_DNA"/>
</dbReference>
<keyword evidence="2" id="KW-1185">Reference proteome</keyword>
<comment type="caution">
    <text evidence="1">The sequence shown here is derived from an EMBL/GenBank/DDBJ whole genome shotgun (WGS) entry which is preliminary data.</text>
</comment>
<gene>
    <name evidence="1" type="ORF">CDAR_453151</name>
</gene>
<proteinExistence type="predicted"/>
<reference evidence="1 2" key="1">
    <citation type="submission" date="2021-06" db="EMBL/GenBank/DDBJ databases">
        <title>Caerostris darwini draft genome.</title>
        <authorList>
            <person name="Kono N."/>
            <person name="Arakawa K."/>
        </authorList>
    </citation>
    <scope>NUCLEOTIDE SEQUENCE [LARGE SCALE GENOMIC DNA]</scope>
</reference>
<dbReference type="AlphaFoldDB" id="A0AAV4TDG1"/>
<dbReference type="Proteomes" id="UP001054837">
    <property type="component" value="Unassembled WGS sequence"/>
</dbReference>
<evidence type="ECO:0000313" key="1">
    <source>
        <dbReference type="EMBL" id="GIY42785.1"/>
    </source>
</evidence>
<organism evidence="1 2">
    <name type="scientific">Caerostris darwini</name>
    <dbReference type="NCBI Taxonomy" id="1538125"/>
    <lineage>
        <taxon>Eukaryota</taxon>
        <taxon>Metazoa</taxon>
        <taxon>Ecdysozoa</taxon>
        <taxon>Arthropoda</taxon>
        <taxon>Chelicerata</taxon>
        <taxon>Arachnida</taxon>
        <taxon>Araneae</taxon>
        <taxon>Araneomorphae</taxon>
        <taxon>Entelegynae</taxon>
        <taxon>Araneoidea</taxon>
        <taxon>Araneidae</taxon>
        <taxon>Caerostris</taxon>
    </lineage>
</organism>
<evidence type="ECO:0000313" key="2">
    <source>
        <dbReference type="Proteomes" id="UP001054837"/>
    </source>
</evidence>
<protein>
    <submittedName>
        <fullName evidence="1">Uncharacterized protein</fullName>
    </submittedName>
</protein>
<name>A0AAV4TDG1_9ARAC</name>
<sequence>MFHVGGRRKFGRGTGRLGDTLVALCIRREQRKVGVGEGGWAKCAQTVTHTLSLLLREPRVCSCDGVGELGVYSPLLPPFGSHPTPPPTSATSVHQIWRLIARWETQFRKVLFHLNFLH</sequence>
<accession>A0AAV4TDG1</accession>